<keyword evidence="2" id="KW-1185">Reference proteome</keyword>
<dbReference type="Proteomes" id="UP000356253">
    <property type="component" value="Unassembled WGS sequence"/>
</dbReference>
<comment type="caution">
    <text evidence="1">The sequence shown here is derived from an EMBL/GenBank/DDBJ whole genome shotgun (WGS) entry which is preliminary data.</text>
</comment>
<gene>
    <name evidence="1" type="ORF">FVB9532_03809</name>
</gene>
<accession>A0AC61YE66</accession>
<evidence type="ECO:0000313" key="1">
    <source>
        <dbReference type="EMBL" id="VVV02510.1"/>
    </source>
</evidence>
<organism evidence="1 2">
    <name type="scientific">Mesonia oceanica</name>
    <dbReference type="NCBI Taxonomy" id="2687242"/>
    <lineage>
        <taxon>Bacteria</taxon>
        <taxon>Pseudomonadati</taxon>
        <taxon>Bacteroidota</taxon>
        <taxon>Flavobacteriia</taxon>
        <taxon>Flavobacteriales</taxon>
        <taxon>Flavobacteriaceae</taxon>
        <taxon>Mesonia</taxon>
    </lineage>
</organism>
<protein>
    <submittedName>
        <fullName evidence="1">Uncharacterized protein</fullName>
    </submittedName>
</protein>
<evidence type="ECO:0000313" key="2">
    <source>
        <dbReference type="Proteomes" id="UP000356253"/>
    </source>
</evidence>
<name>A0AC61YE66_9FLAO</name>
<reference evidence="1" key="1">
    <citation type="submission" date="2019-09" db="EMBL/GenBank/DDBJ databases">
        <authorList>
            <person name="Rodrigo-Torres L."/>
            <person name="Arahal R. D."/>
            <person name="Lucena T."/>
        </authorList>
    </citation>
    <scope>NUCLEOTIDE SEQUENCE</scope>
    <source>
        <strain evidence="1">ISS653</strain>
    </source>
</reference>
<sequence>MWNSLPANKLKSTVLFIVTLFGGFSAFSQKAIDFGLGATISTGLQDEWAIHLKSQYHFHTKWNTYGEYNLFFRRDVIAQNTETYHAFGVGVNYQLWEVSTAKIYTGLGYTANNFPIDKRNPDTSKLFASTGNLNHAAQLKFLGTLPLGEHLHLFAEYNITSFGKRYDTFTFGFIYRLSE</sequence>
<proteinExistence type="predicted"/>
<dbReference type="EMBL" id="CABVMM010000023">
    <property type="protein sequence ID" value="VVV02510.1"/>
    <property type="molecule type" value="Genomic_DNA"/>
</dbReference>